<reference evidence="1 2" key="1">
    <citation type="journal article" date="2016" name="Int. J. Syst. Evol. Microbiol.">
        <title>Pontibacter aydingkolensis sp. nov., isolated from soil of a salt lake.</title>
        <authorList>
            <person name="Osman G."/>
            <person name="Zhang T."/>
            <person name="Lou K."/>
            <person name="Gao Y."/>
            <person name="Chang W."/>
            <person name="Lin Q."/>
            <person name="Yang H.M."/>
            <person name="Huo X.D."/>
            <person name="Wang N."/>
        </authorList>
    </citation>
    <scope>NUCLEOTIDE SEQUENCE [LARGE SCALE GENOMIC DNA]</scope>
    <source>
        <strain evidence="1 2">KACC 19255</strain>
    </source>
</reference>
<comment type="caution">
    <text evidence="1">The sequence shown here is derived from an EMBL/GenBank/DDBJ whole genome shotgun (WGS) entry which is preliminary data.</text>
</comment>
<name>A0ABS7CVS5_9BACT</name>
<gene>
    <name evidence="1" type="ORF">K0O23_12080</name>
</gene>
<dbReference type="RefSeq" id="WP_219877686.1">
    <property type="nucleotide sequence ID" value="NZ_JAHYXK010000009.1"/>
</dbReference>
<evidence type="ECO:0000313" key="2">
    <source>
        <dbReference type="Proteomes" id="UP000813018"/>
    </source>
</evidence>
<accession>A0ABS7CVS5</accession>
<sequence>MSKFINFKSLASGTQLETPSGLGTFVSYKQGNFRNQDVLVEHLFGKLVWYKEDVLGKPNGTEATVVRLAQTPYSNSQFARL</sequence>
<proteinExistence type="predicted"/>
<dbReference type="EMBL" id="JAHYXK010000009">
    <property type="protein sequence ID" value="MBW7467806.1"/>
    <property type="molecule type" value="Genomic_DNA"/>
</dbReference>
<organism evidence="1 2">
    <name type="scientific">Pontibacter aydingkolensis</name>
    <dbReference type="NCBI Taxonomy" id="1911536"/>
    <lineage>
        <taxon>Bacteria</taxon>
        <taxon>Pseudomonadati</taxon>
        <taxon>Bacteroidota</taxon>
        <taxon>Cytophagia</taxon>
        <taxon>Cytophagales</taxon>
        <taxon>Hymenobacteraceae</taxon>
        <taxon>Pontibacter</taxon>
    </lineage>
</organism>
<keyword evidence="2" id="KW-1185">Reference proteome</keyword>
<protein>
    <submittedName>
        <fullName evidence="1">Uncharacterized protein</fullName>
    </submittedName>
</protein>
<evidence type="ECO:0000313" key="1">
    <source>
        <dbReference type="EMBL" id="MBW7467806.1"/>
    </source>
</evidence>
<dbReference type="Proteomes" id="UP000813018">
    <property type="component" value="Unassembled WGS sequence"/>
</dbReference>